<gene>
    <name evidence="12" type="ORF">Z520_10082</name>
</gene>
<evidence type="ECO:0000259" key="11">
    <source>
        <dbReference type="Pfam" id="PF02096"/>
    </source>
</evidence>
<evidence type="ECO:0000313" key="13">
    <source>
        <dbReference type="Proteomes" id="UP000053411"/>
    </source>
</evidence>
<accession>A0A0D2IA78</accession>
<sequence length="539" mass="58882">MSISMGLRWSGREIRRVQRKVVVGAGNGRSFSHYTLNSRSIRRLDPYSSRLNSSQQVRSLSLFGWGSSKPSGEVAQPSQPTPPPAAETTAQASALPSQPTIESIRTVKASHSTSDAADPAIPTTAQPDALQSIEQSVLQSQDNTSAAIAAASDAPDLASVPEGLGYLKDVCGLDFGYGPTALMQFCLEHIHVTGGLSWTASILALVFLIRSSIFPLAITASDMTAKFQEISPLIKQIQAKSQEALANHDRTTVLEAQMQMRELRKDAKLSFTKMFRPILFQIPLGYGAWNLLRSCSNLPVPAFEAEHFLWLSNIAVTDPFYILPIATAALTWLNLATTQRSNSGQAQLPGMGVVRNIIPFMTGAFLAFQPASVQIYFLANGFFTQLQLSALQNESFRRLLKLTPLPHHRSSTTTTPYSRMNVQPTVITTTARTTSARTTTAAPEPTPAADRSFIDKGVDSVKSVGKKAWQSVSGASKEQMEKKMKEKQVEKQKEAAAKYEAQRRQDLEIQRSYRNAVASGQVPNRASPSTPRGRSEKQK</sequence>
<dbReference type="GO" id="GO:0032979">
    <property type="term" value="P:protein insertion into mitochondrial inner membrane from matrix"/>
    <property type="evidence" value="ECO:0007669"/>
    <property type="project" value="TreeGrafter"/>
</dbReference>
<evidence type="ECO:0000256" key="6">
    <source>
        <dbReference type="ARBA" id="ARBA00022989"/>
    </source>
</evidence>
<evidence type="ECO:0000256" key="2">
    <source>
        <dbReference type="ARBA" id="ARBA00009877"/>
    </source>
</evidence>
<feature type="compositionally biased region" description="Basic and acidic residues" evidence="10">
    <location>
        <begin position="478"/>
        <end position="511"/>
    </location>
</feature>
<dbReference type="Pfam" id="PF02096">
    <property type="entry name" value="60KD_IMP"/>
    <property type="match status" value="1"/>
</dbReference>
<dbReference type="EMBL" id="KN848089">
    <property type="protein sequence ID" value="KIX94056.1"/>
    <property type="molecule type" value="Genomic_DNA"/>
</dbReference>
<keyword evidence="6" id="KW-1133">Transmembrane helix</keyword>
<feature type="region of interest" description="Disordered" evidence="10">
    <location>
        <begin position="430"/>
        <end position="452"/>
    </location>
</feature>
<feature type="compositionally biased region" description="Polar residues" evidence="10">
    <location>
        <begin position="521"/>
        <end position="532"/>
    </location>
</feature>
<dbReference type="GO" id="GO:0032977">
    <property type="term" value="F:membrane insertase activity"/>
    <property type="evidence" value="ECO:0007669"/>
    <property type="project" value="InterPro"/>
</dbReference>
<dbReference type="PANTHER" id="PTHR12428">
    <property type="entry name" value="OXA1"/>
    <property type="match status" value="1"/>
</dbReference>
<reference evidence="12 13" key="1">
    <citation type="submission" date="2015-01" db="EMBL/GenBank/DDBJ databases">
        <title>The Genome Sequence of Fonsecaea multimorphosa CBS 102226.</title>
        <authorList>
            <consortium name="The Broad Institute Genomics Platform"/>
            <person name="Cuomo C."/>
            <person name="de Hoog S."/>
            <person name="Gorbushina A."/>
            <person name="Stielow B."/>
            <person name="Teixiera M."/>
            <person name="Abouelleil A."/>
            <person name="Chapman S.B."/>
            <person name="Priest M."/>
            <person name="Young S.K."/>
            <person name="Wortman J."/>
            <person name="Nusbaum C."/>
            <person name="Birren B."/>
        </authorList>
    </citation>
    <scope>NUCLEOTIDE SEQUENCE [LARGE SCALE GENOMIC DNA]</scope>
    <source>
        <strain evidence="12 13">CBS 102226</strain>
    </source>
</reference>
<protein>
    <recommendedName>
        <fullName evidence="11">Membrane insertase YidC/Oxa/ALB C-terminal domain-containing protein</fullName>
    </recommendedName>
</protein>
<dbReference type="GeneID" id="27715828"/>
<feature type="region of interest" description="Disordered" evidence="10">
    <location>
        <begin position="465"/>
        <end position="539"/>
    </location>
</feature>
<evidence type="ECO:0000256" key="4">
    <source>
        <dbReference type="ARBA" id="ARBA00022792"/>
    </source>
</evidence>
<evidence type="ECO:0000256" key="1">
    <source>
        <dbReference type="ARBA" id="ARBA00004448"/>
    </source>
</evidence>
<name>A0A0D2IA78_9EURO</name>
<keyword evidence="3 9" id="KW-0812">Transmembrane</keyword>
<evidence type="ECO:0000256" key="8">
    <source>
        <dbReference type="ARBA" id="ARBA00023136"/>
    </source>
</evidence>
<organism evidence="12 13">
    <name type="scientific">Fonsecaea multimorphosa CBS 102226</name>
    <dbReference type="NCBI Taxonomy" id="1442371"/>
    <lineage>
        <taxon>Eukaryota</taxon>
        <taxon>Fungi</taxon>
        <taxon>Dikarya</taxon>
        <taxon>Ascomycota</taxon>
        <taxon>Pezizomycotina</taxon>
        <taxon>Eurotiomycetes</taxon>
        <taxon>Chaetothyriomycetidae</taxon>
        <taxon>Chaetothyriales</taxon>
        <taxon>Herpotrichiellaceae</taxon>
        <taxon>Fonsecaea</taxon>
    </lineage>
</organism>
<dbReference type="VEuPathDB" id="FungiDB:Z520_10082"/>
<keyword evidence="7" id="KW-0496">Mitochondrion</keyword>
<keyword evidence="13" id="KW-1185">Reference proteome</keyword>
<dbReference type="OrthoDB" id="2148490at2759"/>
<dbReference type="CDD" id="cd20069">
    <property type="entry name" value="5TM_Oxa1-like"/>
    <property type="match status" value="1"/>
</dbReference>
<feature type="compositionally biased region" description="Low complexity" evidence="10">
    <location>
        <begin position="430"/>
        <end position="449"/>
    </location>
</feature>
<dbReference type="RefSeq" id="XP_016628179.1">
    <property type="nucleotide sequence ID" value="XM_016780576.1"/>
</dbReference>
<evidence type="ECO:0000256" key="10">
    <source>
        <dbReference type="SAM" id="MobiDB-lite"/>
    </source>
</evidence>
<dbReference type="InterPro" id="IPR001708">
    <property type="entry name" value="YidC/ALB3/OXA1/COX18"/>
</dbReference>
<dbReference type="PANTHER" id="PTHR12428:SF66">
    <property type="entry name" value="MITOCHONDRIAL INNER MEMBRANE PROTEIN OXA1L"/>
    <property type="match status" value="1"/>
</dbReference>
<dbReference type="InterPro" id="IPR028055">
    <property type="entry name" value="YidC/Oxa/ALB_C"/>
</dbReference>
<keyword evidence="4" id="KW-0999">Mitochondrion inner membrane</keyword>
<comment type="similarity">
    <text evidence="2 9">Belongs to the OXA1/ALB3/YidC family.</text>
</comment>
<feature type="region of interest" description="Disordered" evidence="10">
    <location>
        <begin position="68"/>
        <end position="99"/>
    </location>
</feature>
<evidence type="ECO:0000256" key="3">
    <source>
        <dbReference type="ARBA" id="ARBA00022692"/>
    </source>
</evidence>
<keyword evidence="8" id="KW-0472">Membrane</keyword>
<comment type="subcellular location">
    <subcellularLocation>
        <location evidence="9">Membrane</location>
        <topology evidence="9">Multi-pass membrane protein</topology>
    </subcellularLocation>
    <subcellularLocation>
        <location evidence="1">Mitochondrion inner membrane</location>
        <topology evidence="1">Multi-pass membrane protein</topology>
    </subcellularLocation>
</comment>
<dbReference type="STRING" id="1442371.A0A0D2IA78"/>
<evidence type="ECO:0000256" key="7">
    <source>
        <dbReference type="ARBA" id="ARBA00023128"/>
    </source>
</evidence>
<evidence type="ECO:0000313" key="12">
    <source>
        <dbReference type="EMBL" id="KIX94056.1"/>
    </source>
</evidence>
<evidence type="ECO:0000256" key="5">
    <source>
        <dbReference type="ARBA" id="ARBA00022946"/>
    </source>
</evidence>
<dbReference type="AlphaFoldDB" id="A0A0D2IA78"/>
<feature type="domain" description="Membrane insertase YidC/Oxa/ALB C-terminal" evidence="11">
    <location>
        <begin position="198"/>
        <end position="388"/>
    </location>
</feature>
<keyword evidence="5" id="KW-0809">Transit peptide</keyword>
<dbReference type="Proteomes" id="UP000053411">
    <property type="component" value="Unassembled WGS sequence"/>
</dbReference>
<evidence type="ECO:0000256" key="9">
    <source>
        <dbReference type="RuleBase" id="RU003945"/>
    </source>
</evidence>
<dbReference type="GO" id="GO:0005743">
    <property type="term" value="C:mitochondrial inner membrane"/>
    <property type="evidence" value="ECO:0007669"/>
    <property type="project" value="UniProtKB-SubCell"/>
</dbReference>
<proteinExistence type="inferred from homology"/>
<feature type="compositionally biased region" description="Low complexity" evidence="10">
    <location>
        <begin position="86"/>
        <end position="96"/>
    </location>
</feature>